<feature type="transmembrane region" description="Helical" evidence="1">
    <location>
        <begin position="29"/>
        <end position="50"/>
    </location>
</feature>
<proteinExistence type="predicted"/>
<evidence type="ECO:0000313" key="3">
    <source>
        <dbReference type="Proteomes" id="UP000688137"/>
    </source>
</evidence>
<dbReference type="EMBL" id="CAJJDM010000036">
    <property type="protein sequence ID" value="CAD8065203.1"/>
    <property type="molecule type" value="Genomic_DNA"/>
</dbReference>
<keyword evidence="1" id="KW-0812">Transmembrane</keyword>
<keyword evidence="3" id="KW-1185">Reference proteome</keyword>
<gene>
    <name evidence="2" type="ORF">PPRIM_AZ9-3.1.T0370149</name>
</gene>
<name>A0A8S1LIF7_PARPR</name>
<keyword evidence="1" id="KW-1133">Transmembrane helix</keyword>
<protein>
    <submittedName>
        <fullName evidence="2">Uncharacterized protein</fullName>
    </submittedName>
</protein>
<organism evidence="2 3">
    <name type="scientific">Paramecium primaurelia</name>
    <dbReference type="NCBI Taxonomy" id="5886"/>
    <lineage>
        <taxon>Eukaryota</taxon>
        <taxon>Sar</taxon>
        <taxon>Alveolata</taxon>
        <taxon>Ciliophora</taxon>
        <taxon>Intramacronucleata</taxon>
        <taxon>Oligohymenophorea</taxon>
        <taxon>Peniculida</taxon>
        <taxon>Parameciidae</taxon>
        <taxon>Paramecium</taxon>
    </lineage>
</organism>
<evidence type="ECO:0000256" key="1">
    <source>
        <dbReference type="SAM" id="Phobius"/>
    </source>
</evidence>
<evidence type="ECO:0000313" key="2">
    <source>
        <dbReference type="EMBL" id="CAD8065203.1"/>
    </source>
</evidence>
<keyword evidence="1" id="KW-0472">Membrane</keyword>
<dbReference type="AlphaFoldDB" id="A0A8S1LIF7"/>
<dbReference type="Proteomes" id="UP000688137">
    <property type="component" value="Unassembled WGS sequence"/>
</dbReference>
<reference evidence="2" key="1">
    <citation type="submission" date="2021-01" db="EMBL/GenBank/DDBJ databases">
        <authorList>
            <consortium name="Genoscope - CEA"/>
            <person name="William W."/>
        </authorList>
    </citation>
    <scope>NUCLEOTIDE SEQUENCE</scope>
</reference>
<accession>A0A8S1LIF7</accession>
<sequence>MGNAYSNNLNSYSIVLLHFHKKDYQQLSYLTNVYLGILYVFIVLFNAKYYGRINYSYLKKNHCQY</sequence>
<comment type="caution">
    <text evidence="2">The sequence shown here is derived from an EMBL/GenBank/DDBJ whole genome shotgun (WGS) entry which is preliminary data.</text>
</comment>